<evidence type="ECO:0000256" key="9">
    <source>
        <dbReference type="ARBA" id="ARBA00048532"/>
    </source>
</evidence>
<dbReference type="PRINTS" id="PR00419">
    <property type="entry name" value="ADXRDTASE"/>
</dbReference>
<reference evidence="13" key="1">
    <citation type="submission" date="2021-01" db="EMBL/GenBank/DDBJ databases">
        <title>Genomic Encyclopedia of Type Strains, Phase IV (KMG-IV): sequencing the most valuable type-strain genomes for metagenomic binning, comparative biology and taxonomic classification.</title>
        <authorList>
            <person name="Goeker M."/>
        </authorList>
    </citation>
    <scope>NUCLEOTIDE SEQUENCE</scope>
    <source>
        <strain evidence="13">DSM 21943</strain>
    </source>
</reference>
<evidence type="ECO:0000256" key="2">
    <source>
        <dbReference type="ARBA" id="ARBA00022746"/>
    </source>
</evidence>
<dbReference type="PANTHER" id="PTHR43734">
    <property type="entry name" value="PHYTOENE DESATURASE"/>
    <property type="match status" value="1"/>
</dbReference>
<dbReference type="SUPFAM" id="SSF51905">
    <property type="entry name" value="FAD/NAD(P)-binding domain"/>
    <property type="match status" value="1"/>
</dbReference>
<keyword evidence="3 10" id="KW-0560">Oxidoreductase</keyword>
<comment type="similarity">
    <text evidence="5">Belongs to the carotenoid/retinoid oxidoreductase family. CrtP subfamily.</text>
</comment>
<keyword evidence="14" id="KW-1185">Reference proteome</keyword>
<organism evidence="13 14">
    <name type="scientific">Shouchella xiaoxiensis</name>
    <dbReference type="NCBI Taxonomy" id="766895"/>
    <lineage>
        <taxon>Bacteria</taxon>
        <taxon>Bacillati</taxon>
        <taxon>Bacillota</taxon>
        <taxon>Bacilli</taxon>
        <taxon>Bacillales</taxon>
        <taxon>Bacillaceae</taxon>
        <taxon>Shouchella</taxon>
    </lineage>
</organism>
<evidence type="ECO:0000256" key="10">
    <source>
        <dbReference type="RuleBase" id="RU362075"/>
    </source>
</evidence>
<comment type="cofactor">
    <cofactor evidence="1">
        <name>FAD</name>
        <dbReference type="ChEBI" id="CHEBI:57692"/>
    </cofactor>
</comment>
<evidence type="ECO:0000313" key="14">
    <source>
        <dbReference type="Proteomes" id="UP001179280"/>
    </source>
</evidence>
<dbReference type="InterPro" id="IPR014105">
    <property type="entry name" value="Carotenoid/retinoid_OxRdtase"/>
</dbReference>
<dbReference type="NCBIfam" id="TIGR02734">
    <property type="entry name" value="crtI_fam"/>
    <property type="match status" value="1"/>
</dbReference>
<dbReference type="EMBL" id="JAFBCV010000003">
    <property type="protein sequence ID" value="MBM7838196.1"/>
    <property type="molecule type" value="Genomic_DNA"/>
</dbReference>
<dbReference type="InterPro" id="IPR002937">
    <property type="entry name" value="Amino_oxidase"/>
</dbReference>
<accession>A0ABS2ST55</accession>
<sequence>MKTIAIIGAGLGGLAAAVLLAAAGNKVDVYETHSYPGGKMKRYHVGGARFDFGPNTITMPQVFQSVFERSGADPNDYVQFEQIVDHTNNIFPDGSQFLASSNRAKMLQELERFNIHSSDYDRYITAVTQLYNHSSNQFFTRSFSSLKEYTSLRLALAFASVKPFTKMSQFHSSFFKDERIVQMLNRYATYIGSSPYKTPATFSMIGYLEFVQGVYYVKGGNPTIAEAMHRRAKELGVQFYFNKTVKKLKTANNEVTSLVCANNQEKSYDQFILNGDYTTVYPKLVEKQNRPSFTLDQLVKEPTSSAFVILAATSQKTAASFHHQVYFSQSYEYEFYQLFDEKKYPEDPTIYICNSSVNDDSAVSHTGGDNLFILVNAPSLTNENRTLDKEQMKEKVYSILEQRGVLIRPYLIEDKVVSPKDIEAEFQAYFGGLYGFSSHTTMQAFNRPSSKTKDFQNLYFAGGSTHPGGGSPMVVQSGINVANLINNHK</sequence>
<comment type="caution">
    <text evidence="13">The sequence shown here is derived from an EMBL/GenBank/DDBJ whole genome shotgun (WGS) entry which is preliminary data.</text>
</comment>
<keyword evidence="2 10" id="KW-0125">Carotenoid biosynthesis</keyword>
<feature type="domain" description="Amine oxidase" evidence="12">
    <location>
        <begin position="11"/>
        <end position="485"/>
    </location>
</feature>
<feature type="signal peptide" evidence="11">
    <location>
        <begin position="1"/>
        <end position="21"/>
    </location>
</feature>
<evidence type="ECO:0000259" key="12">
    <source>
        <dbReference type="Pfam" id="PF01593"/>
    </source>
</evidence>
<evidence type="ECO:0000256" key="6">
    <source>
        <dbReference type="ARBA" id="ARBA00039159"/>
    </source>
</evidence>
<feature type="chain" id="PRO_5047447226" description="4,4'-diaponeurosporene oxygenase" evidence="11">
    <location>
        <begin position="22"/>
        <end position="489"/>
    </location>
</feature>
<dbReference type="InterPro" id="IPR036188">
    <property type="entry name" value="FAD/NAD-bd_sf"/>
</dbReference>
<evidence type="ECO:0000256" key="5">
    <source>
        <dbReference type="ARBA" id="ARBA00038194"/>
    </source>
</evidence>
<protein>
    <recommendedName>
        <fullName evidence="6">4,4'-diaponeurosporene oxygenase</fullName>
    </recommendedName>
    <alternativeName>
        <fullName evidence="7">4,4'-diaponeurosporene oxidase</fullName>
    </alternativeName>
    <alternativeName>
        <fullName evidence="8">Carotenoid oxidase</fullName>
    </alternativeName>
</protein>
<dbReference type="PANTHER" id="PTHR43734:SF7">
    <property type="entry name" value="4,4'-DIAPONEUROSPORENE OXYGENASE"/>
    <property type="match status" value="1"/>
</dbReference>
<comment type="catalytic activity">
    <reaction evidence="9">
        <text>all-trans-4,4'-diaponeurosporene + 2 AH2 + 2 O2 = 4,4'-diaponeurosporenal + 2 A + 3 H2O</text>
        <dbReference type="Rhea" id="RHEA:56104"/>
        <dbReference type="ChEBI" id="CHEBI:13193"/>
        <dbReference type="ChEBI" id="CHEBI:15377"/>
        <dbReference type="ChEBI" id="CHEBI:15379"/>
        <dbReference type="ChEBI" id="CHEBI:17499"/>
        <dbReference type="ChEBI" id="CHEBI:62743"/>
        <dbReference type="ChEBI" id="CHEBI:79065"/>
    </reaction>
</comment>
<evidence type="ECO:0000256" key="4">
    <source>
        <dbReference type="ARBA" id="ARBA00037901"/>
    </source>
</evidence>
<evidence type="ECO:0000256" key="1">
    <source>
        <dbReference type="ARBA" id="ARBA00001974"/>
    </source>
</evidence>
<keyword evidence="11" id="KW-0732">Signal</keyword>
<evidence type="ECO:0000256" key="11">
    <source>
        <dbReference type="SAM" id="SignalP"/>
    </source>
</evidence>
<gene>
    <name evidence="13" type="ORF">JOC54_001427</name>
</gene>
<dbReference type="Proteomes" id="UP001179280">
    <property type="component" value="Unassembled WGS sequence"/>
</dbReference>
<comment type="pathway">
    <text evidence="4">Carotenoid biosynthesis; staphyloxanthin biosynthesis; staphyloxanthin from farnesyl diphosphate: step 3/5.</text>
</comment>
<evidence type="ECO:0000256" key="3">
    <source>
        <dbReference type="ARBA" id="ARBA00023002"/>
    </source>
</evidence>
<evidence type="ECO:0000256" key="7">
    <source>
        <dbReference type="ARBA" id="ARBA00041900"/>
    </source>
</evidence>
<dbReference type="Gene3D" id="3.50.50.60">
    <property type="entry name" value="FAD/NAD(P)-binding domain"/>
    <property type="match status" value="2"/>
</dbReference>
<evidence type="ECO:0000313" key="13">
    <source>
        <dbReference type="EMBL" id="MBM7838196.1"/>
    </source>
</evidence>
<evidence type="ECO:0000256" key="8">
    <source>
        <dbReference type="ARBA" id="ARBA00042619"/>
    </source>
</evidence>
<proteinExistence type="inferred from homology"/>
<dbReference type="RefSeq" id="WP_204465326.1">
    <property type="nucleotide sequence ID" value="NZ_JAFBCV010000003.1"/>
</dbReference>
<dbReference type="Pfam" id="PF01593">
    <property type="entry name" value="Amino_oxidase"/>
    <property type="match status" value="1"/>
</dbReference>
<name>A0ABS2ST55_9BACI</name>